<dbReference type="EMBL" id="KZ288189">
    <property type="protein sequence ID" value="PBC34627.1"/>
    <property type="molecule type" value="Genomic_DNA"/>
</dbReference>
<sequence length="431" mass="48537">MEDAKGWHSKRECGNDKSRPVRVDQPNGLLQNLTRYRIEFCLIGNMCGETGFNVEPLKGQHGAAAERAAKQVKSMPTVHRSFLRTTDKQLTGRIQIEPDTTDEVSSRKYVALLSQSETGYARAAVIKWARRSDEGSVKVVPPSSHAHLPACMCSTVEEERITYTYTLSSTHFGGIMTWFARVYGAAPSRECLAYLNATQQQCTISYILKYTSSIVRKKKFPFSPKESYVARDTFDLTITPSNNRLDPLHVEPCRIRQKGESELQGTTSIYSENNKAIGHCILDLTLEFPAKNRRKTEKRPKFSVSRKAVKDLTSFSLGDIAPVESGVERAIEVFANIPRFFRLFVMIITARPARKYEDLIPWLGEKYGQVRCSCHKVSRLSSKLDVMAVPTGMVPAAYNVYAVFYTHDTSPYTMRSVQTLSAVFAVQRRAS</sequence>
<evidence type="ECO:0000313" key="3">
    <source>
        <dbReference type="Proteomes" id="UP000242457"/>
    </source>
</evidence>
<feature type="region of interest" description="Disordered" evidence="1">
    <location>
        <begin position="1"/>
        <end position="21"/>
    </location>
</feature>
<evidence type="ECO:0000313" key="2">
    <source>
        <dbReference type="EMBL" id="PBC34627.1"/>
    </source>
</evidence>
<organism evidence="2 3">
    <name type="scientific">Apis cerana cerana</name>
    <name type="common">Oriental honeybee</name>
    <dbReference type="NCBI Taxonomy" id="94128"/>
    <lineage>
        <taxon>Eukaryota</taxon>
        <taxon>Metazoa</taxon>
        <taxon>Ecdysozoa</taxon>
        <taxon>Arthropoda</taxon>
        <taxon>Hexapoda</taxon>
        <taxon>Insecta</taxon>
        <taxon>Pterygota</taxon>
        <taxon>Neoptera</taxon>
        <taxon>Endopterygota</taxon>
        <taxon>Hymenoptera</taxon>
        <taxon>Apocrita</taxon>
        <taxon>Aculeata</taxon>
        <taxon>Apoidea</taxon>
        <taxon>Anthophila</taxon>
        <taxon>Apidae</taxon>
        <taxon>Apis</taxon>
    </lineage>
</organism>
<evidence type="ECO:0000256" key="1">
    <source>
        <dbReference type="SAM" id="MobiDB-lite"/>
    </source>
</evidence>
<protein>
    <submittedName>
        <fullName evidence="2">Uncharacterized protein</fullName>
    </submittedName>
</protein>
<accession>A0A2A3ESE8</accession>
<dbReference type="AlphaFoldDB" id="A0A2A3ESE8"/>
<name>A0A2A3ESE8_APICC</name>
<reference evidence="2 3" key="1">
    <citation type="submission" date="2014-07" db="EMBL/GenBank/DDBJ databases">
        <title>Genomic and transcriptomic analysis on Apis cerana provide comprehensive insights into honey bee biology.</title>
        <authorList>
            <person name="Diao Q."/>
            <person name="Sun L."/>
            <person name="Zheng H."/>
            <person name="Zheng H."/>
            <person name="Xu S."/>
            <person name="Wang S."/>
            <person name="Zeng Z."/>
            <person name="Hu F."/>
            <person name="Su S."/>
            <person name="Wu J."/>
        </authorList>
    </citation>
    <scope>NUCLEOTIDE SEQUENCE [LARGE SCALE GENOMIC DNA]</scope>
    <source>
        <tissue evidence="2">Pupae without intestine</tissue>
    </source>
</reference>
<proteinExistence type="predicted"/>
<dbReference type="Proteomes" id="UP000242457">
    <property type="component" value="Unassembled WGS sequence"/>
</dbReference>
<keyword evidence="3" id="KW-1185">Reference proteome</keyword>
<gene>
    <name evidence="2" type="ORF">APICC_05851</name>
</gene>